<dbReference type="GeneID" id="4317930"/>
<reference evidence="2" key="1">
    <citation type="submission" date="2005-09" db="EMBL/GenBank/DDBJ databases">
        <title>Annotation of the Aspergillus terreus NIH2624 genome.</title>
        <authorList>
            <person name="Birren B.W."/>
            <person name="Lander E.S."/>
            <person name="Galagan J.E."/>
            <person name="Nusbaum C."/>
            <person name="Devon K."/>
            <person name="Henn M."/>
            <person name="Ma L.-J."/>
            <person name="Jaffe D.B."/>
            <person name="Butler J."/>
            <person name="Alvarez P."/>
            <person name="Gnerre S."/>
            <person name="Grabherr M."/>
            <person name="Kleber M."/>
            <person name="Mauceli E.W."/>
            <person name="Brockman W."/>
            <person name="Rounsley S."/>
            <person name="Young S.K."/>
            <person name="LaButti K."/>
            <person name="Pushparaj V."/>
            <person name="DeCaprio D."/>
            <person name="Crawford M."/>
            <person name="Koehrsen M."/>
            <person name="Engels R."/>
            <person name="Montgomery P."/>
            <person name="Pearson M."/>
            <person name="Howarth C."/>
            <person name="Larson L."/>
            <person name="Luoma S."/>
            <person name="White J."/>
            <person name="Alvarado L."/>
            <person name="Kodira C.D."/>
            <person name="Zeng Q."/>
            <person name="Oleary S."/>
            <person name="Yandava C."/>
            <person name="Denning D.W."/>
            <person name="Nierman W.C."/>
            <person name="Milne T."/>
            <person name="Madden K."/>
        </authorList>
    </citation>
    <scope>NUCLEOTIDE SEQUENCE [LARGE SCALE GENOMIC DNA]</scope>
    <source>
        <strain evidence="2">NIH 2624 / FGSC A1156</strain>
    </source>
</reference>
<sequence>MSLMNLSRSSGLCRSFYIDMNASGLLLFLYVLVQALALDRVTSVVNGVAEYTGQPVDVYNPLPTLIYNCDNLPSICANVQDYLNDNTIAMGNGLDFHYDSFSKSTKKRRNQSCRTNERWTTDLPFPCGSNPAQPNVMPGNLPARVGPLTTWQNPEFRMEIPNLLGTGPSGMRYTCDEFPAASWIEGGVNNLPPYTSIYCAPKDVSCESDTWASVLLQNPNYPHTQSEQDWQGNAHSMLGAYGKDRSQWATPVMKFHFTTTNLGAGGAATAAQIVMPAYNGNPDTTAAAGTKRDVNLDVNGRFHCTGKFCGALKKAGFSFDEPASPSPSFQMLKVAGSGTEPESPHATIHVLTS</sequence>
<protein>
    <submittedName>
        <fullName evidence="1">Uncharacterized protein</fullName>
    </submittedName>
</protein>
<proteinExistence type="predicted"/>
<gene>
    <name evidence="1" type="ORF">ATEG_03561</name>
</gene>
<dbReference type="HOGENOM" id="CLU_785218_0_0_1"/>
<dbReference type="AlphaFoldDB" id="Q0CRX3"/>
<accession>Q0CRX3</accession>
<evidence type="ECO:0000313" key="1">
    <source>
        <dbReference type="EMBL" id="EAU36835.1"/>
    </source>
</evidence>
<dbReference type="Proteomes" id="UP000007963">
    <property type="component" value="Unassembled WGS sequence"/>
</dbReference>
<evidence type="ECO:0000313" key="2">
    <source>
        <dbReference type="Proteomes" id="UP000007963"/>
    </source>
</evidence>
<organism evidence="1 2">
    <name type="scientific">Aspergillus terreus (strain NIH 2624 / FGSC A1156)</name>
    <dbReference type="NCBI Taxonomy" id="341663"/>
    <lineage>
        <taxon>Eukaryota</taxon>
        <taxon>Fungi</taxon>
        <taxon>Dikarya</taxon>
        <taxon>Ascomycota</taxon>
        <taxon>Pezizomycotina</taxon>
        <taxon>Eurotiomycetes</taxon>
        <taxon>Eurotiomycetidae</taxon>
        <taxon>Eurotiales</taxon>
        <taxon>Aspergillaceae</taxon>
        <taxon>Aspergillus</taxon>
        <taxon>Aspergillus subgen. Circumdati</taxon>
    </lineage>
</organism>
<dbReference type="OMA" id="YTSIYCA"/>
<dbReference type="STRING" id="341663.Q0CRX3"/>
<dbReference type="RefSeq" id="XP_001212739.1">
    <property type="nucleotide sequence ID" value="XM_001212739.1"/>
</dbReference>
<dbReference type="EMBL" id="CH476597">
    <property type="protein sequence ID" value="EAU36835.1"/>
    <property type="molecule type" value="Genomic_DNA"/>
</dbReference>
<dbReference type="VEuPathDB" id="FungiDB:ATEG_03561"/>
<dbReference type="OrthoDB" id="4496865at2759"/>
<name>Q0CRX3_ASPTN</name>